<protein>
    <recommendedName>
        <fullName evidence="3">Lipocalin-like domain-containing protein</fullName>
    </recommendedName>
</protein>
<evidence type="ECO:0000313" key="1">
    <source>
        <dbReference type="EMBL" id="SIN78311.1"/>
    </source>
</evidence>
<reference evidence="2" key="1">
    <citation type="submission" date="2016-11" db="EMBL/GenBank/DDBJ databases">
        <authorList>
            <person name="Varghese N."/>
            <person name="Submissions S."/>
        </authorList>
    </citation>
    <scope>NUCLEOTIDE SEQUENCE [LARGE SCALE GENOMIC DNA]</scope>
    <source>
        <strain evidence="2">DSM 15292</strain>
    </source>
</reference>
<dbReference type="Proteomes" id="UP000185221">
    <property type="component" value="Unassembled WGS sequence"/>
</dbReference>
<dbReference type="EMBL" id="FSRC01000001">
    <property type="protein sequence ID" value="SIN78311.1"/>
    <property type="molecule type" value="Genomic_DNA"/>
</dbReference>
<proteinExistence type="predicted"/>
<evidence type="ECO:0008006" key="3">
    <source>
        <dbReference type="Google" id="ProtNLM"/>
    </source>
</evidence>
<dbReference type="STRING" id="226505.SAMN05444394_1743"/>
<accession>A0A1N6E5P0</accession>
<dbReference type="AlphaFoldDB" id="A0A1N6E5P0"/>
<evidence type="ECO:0000313" key="2">
    <source>
        <dbReference type="Proteomes" id="UP000185221"/>
    </source>
</evidence>
<gene>
    <name evidence="1" type="ORF">SAMN05444394_1743</name>
</gene>
<sequence length="170" mass="19254">MGFFVPCSVLKTLPVIALNTLIPMKKLFLLSLISILFISCDNEDSDPDSIVGKWELVEIYYPRTDVSSDELVEENFQTYRFYSNGTFEKTRISDGEDLQTATGEYLLEQVPAYISSDAKLYVNLEFKEGDAITNNCGQPDKEELVLRFNNQLNNFSATPCDGPGYIFEKD</sequence>
<organism evidence="1 2">
    <name type="scientific">Algoriphagus halophilus</name>
    <dbReference type="NCBI Taxonomy" id="226505"/>
    <lineage>
        <taxon>Bacteria</taxon>
        <taxon>Pseudomonadati</taxon>
        <taxon>Bacteroidota</taxon>
        <taxon>Cytophagia</taxon>
        <taxon>Cytophagales</taxon>
        <taxon>Cyclobacteriaceae</taxon>
        <taxon>Algoriphagus</taxon>
    </lineage>
</organism>
<keyword evidence="2" id="KW-1185">Reference proteome</keyword>
<name>A0A1N6E5P0_9BACT</name>